<dbReference type="EC" id="2.1.1.-" evidence="2"/>
<evidence type="ECO:0000259" key="1">
    <source>
        <dbReference type="Pfam" id="PF13649"/>
    </source>
</evidence>
<comment type="caution">
    <text evidence="2">The sequence shown here is derived from an EMBL/GenBank/DDBJ whole genome shotgun (WGS) entry which is preliminary data.</text>
</comment>
<dbReference type="InterPro" id="IPR041698">
    <property type="entry name" value="Methyltransf_25"/>
</dbReference>
<reference evidence="3" key="1">
    <citation type="journal article" date="2019" name="Int. J. Syst. Evol. Microbiol.">
        <title>The Global Catalogue of Microorganisms (GCM) 10K type strain sequencing project: providing services to taxonomists for standard genome sequencing and annotation.</title>
        <authorList>
            <consortium name="The Broad Institute Genomics Platform"/>
            <consortium name="The Broad Institute Genome Sequencing Center for Infectious Disease"/>
            <person name="Wu L."/>
            <person name="Ma J."/>
        </authorList>
    </citation>
    <scope>NUCLEOTIDE SEQUENCE [LARGE SCALE GENOMIC DNA]</scope>
    <source>
        <strain evidence="3">CCUG 50347</strain>
    </source>
</reference>
<dbReference type="SUPFAM" id="SSF53335">
    <property type="entry name" value="S-adenosyl-L-methionine-dependent methyltransferases"/>
    <property type="match status" value="1"/>
</dbReference>
<dbReference type="InterPro" id="IPR029063">
    <property type="entry name" value="SAM-dependent_MTases_sf"/>
</dbReference>
<keyword evidence="2" id="KW-0489">Methyltransferase</keyword>
<feature type="domain" description="Methyltransferase" evidence="1">
    <location>
        <begin position="205"/>
        <end position="294"/>
    </location>
</feature>
<evidence type="ECO:0000313" key="3">
    <source>
        <dbReference type="Proteomes" id="UP001595909"/>
    </source>
</evidence>
<organism evidence="2 3">
    <name type="scientific">Actinomycetospora chibensis</name>
    <dbReference type="NCBI Taxonomy" id="663606"/>
    <lineage>
        <taxon>Bacteria</taxon>
        <taxon>Bacillati</taxon>
        <taxon>Actinomycetota</taxon>
        <taxon>Actinomycetes</taxon>
        <taxon>Pseudonocardiales</taxon>
        <taxon>Pseudonocardiaceae</taxon>
        <taxon>Actinomycetospora</taxon>
    </lineage>
</organism>
<dbReference type="Gene3D" id="3.40.50.150">
    <property type="entry name" value="Vaccinia Virus protein VP39"/>
    <property type="match status" value="1"/>
</dbReference>
<keyword evidence="2" id="KW-0808">Transferase</keyword>
<proteinExistence type="predicted"/>
<evidence type="ECO:0000313" key="2">
    <source>
        <dbReference type="EMBL" id="MFC4835692.1"/>
    </source>
</evidence>
<dbReference type="EMBL" id="JBHSIM010000051">
    <property type="protein sequence ID" value="MFC4835692.1"/>
    <property type="molecule type" value="Genomic_DNA"/>
</dbReference>
<dbReference type="CDD" id="cd02440">
    <property type="entry name" value="AdoMet_MTases"/>
    <property type="match status" value="1"/>
</dbReference>
<dbReference type="Pfam" id="PF13649">
    <property type="entry name" value="Methyltransf_25"/>
    <property type="match status" value="1"/>
</dbReference>
<sequence length="507" mass="56156">MTNSLLLPEETATAAGRGVCPLRCPDCRATPTFTPTPTQPLPGGWFGVLRCDCHVDPVLDSIPILRRGHVDVQDHVTGRTEIEGPDHDTLVAMLEADRGLDALVEMLTFPPAVPFGLARHRGLRVPFTRGPWPRLAREARRGEVAEMLADVGALTAQDWMELCYARSSEQIAGDIFPYFFARFGQPRYVASIAMARHLPVGRGPVLDLACGFGHLMYHLGARDEAVETVGVDRNFFQLWVGRRYIAPDQRFVCADRVDALPFADDAFAASLCSDAFHLFDAQQGAADEMRRVAADDTIILDRLGNRLLEPYDSTFERSPEGYADLVGDAPVRLTSEDELIRAYRAGRGLDLTAECDTAGLAEQKWLYLVSSRDDRVFADTDEIAGTPHGAGSLRVNPIFRVDREEGDDGAVHLVFDYPSAWYAFENAVMRTYTSAGERLDPDAFEEVAAGRPVPETPRLLRRWVVLGMPPRYARPPGEAPAIGSVVHGLWRGAMGRLRRRRSSDRVR</sequence>
<keyword evidence="3" id="KW-1185">Reference proteome</keyword>
<dbReference type="RefSeq" id="WP_274187846.1">
    <property type="nucleotide sequence ID" value="NZ_BAABHN010000051.1"/>
</dbReference>
<accession>A0ABV9RU74</accession>
<gene>
    <name evidence="2" type="ORF">ACFPEL_25005</name>
</gene>
<dbReference type="GO" id="GO:0032259">
    <property type="term" value="P:methylation"/>
    <property type="evidence" value="ECO:0007669"/>
    <property type="project" value="UniProtKB-KW"/>
</dbReference>
<dbReference type="GO" id="GO:0008168">
    <property type="term" value="F:methyltransferase activity"/>
    <property type="evidence" value="ECO:0007669"/>
    <property type="project" value="UniProtKB-KW"/>
</dbReference>
<name>A0ABV9RU74_9PSEU</name>
<dbReference type="Proteomes" id="UP001595909">
    <property type="component" value="Unassembled WGS sequence"/>
</dbReference>
<protein>
    <submittedName>
        <fullName evidence="2">Class I SAM-dependent methyltransferase</fullName>
        <ecNumber evidence="2">2.1.1.-</ecNumber>
    </submittedName>
</protein>